<comment type="caution">
    <text evidence="1">The sequence shown here is derived from an EMBL/GenBank/DDBJ whole genome shotgun (WGS) entry which is preliminary data.</text>
</comment>
<gene>
    <name evidence="1" type="ORF">A3K52_00400</name>
</gene>
<dbReference type="AlphaFoldDB" id="A0A1F7KZE0"/>
<evidence type="ECO:0000313" key="1">
    <source>
        <dbReference type="EMBL" id="OGK73250.1"/>
    </source>
</evidence>
<evidence type="ECO:0000313" key="2">
    <source>
        <dbReference type="Proteomes" id="UP000177050"/>
    </source>
</evidence>
<sequence length="411" mass="46283">MSETVPPTNRLTRGSLLSDIGSQATIHEATLGNTPIIIKRARSGQLDSIKAEADFLKEHSGMERVTLCEELGIHLPGWKVKTRLVKSLNIEGDQLMSNEIALERAQGETLLDGSENHNRHLPYKFQMAGVMGYLEMLKHLQEVEGVALDSNIDKELFIDFDLAEQTLIVTKVDCFPLKSEERGKGSLQDEPPEKWKGNLDGRYYKQKHAVASQIADHLVMMFGEGEKNSPLYRIINDLGINFKLGDFLDPPTMYSFMQKSLQEVDWLDLGMVCDDNTRYAHMLMKKGISPAEYYLGHVQPEAAKLFIAINGGHAFPIAGVVHRELKDGRFEFNSYNPYLVKSLQDRTCTWEGSRILIDPKAVSQTMEIGDFITTSGEITIPSRVTQHHINVQYDPKTIVQKPEITVTPLKI</sequence>
<organism evidence="1 2">
    <name type="scientific">Candidatus Roizmanbacteria bacterium RIFOXYD1_FULL_38_12</name>
    <dbReference type="NCBI Taxonomy" id="1802093"/>
    <lineage>
        <taxon>Bacteria</taxon>
        <taxon>Candidatus Roizmaniibacteriota</taxon>
    </lineage>
</organism>
<dbReference type="Proteomes" id="UP000177050">
    <property type="component" value="Unassembled WGS sequence"/>
</dbReference>
<reference evidence="1 2" key="1">
    <citation type="journal article" date="2016" name="Nat. Commun.">
        <title>Thousands of microbial genomes shed light on interconnected biogeochemical processes in an aquifer system.</title>
        <authorList>
            <person name="Anantharaman K."/>
            <person name="Brown C.T."/>
            <person name="Hug L.A."/>
            <person name="Sharon I."/>
            <person name="Castelle C.J."/>
            <person name="Probst A.J."/>
            <person name="Thomas B.C."/>
            <person name="Singh A."/>
            <person name="Wilkins M.J."/>
            <person name="Karaoz U."/>
            <person name="Brodie E.L."/>
            <person name="Williams K.H."/>
            <person name="Hubbard S.S."/>
            <person name="Banfield J.F."/>
        </authorList>
    </citation>
    <scope>NUCLEOTIDE SEQUENCE [LARGE SCALE GENOMIC DNA]</scope>
</reference>
<name>A0A1F7KZE0_9BACT</name>
<proteinExistence type="predicted"/>
<protein>
    <submittedName>
        <fullName evidence="1">Uncharacterized protein</fullName>
    </submittedName>
</protein>
<accession>A0A1F7KZE0</accession>
<dbReference type="EMBL" id="MGBR01000001">
    <property type="protein sequence ID" value="OGK73250.1"/>
    <property type="molecule type" value="Genomic_DNA"/>
</dbReference>